<evidence type="ECO:0000313" key="2">
    <source>
        <dbReference type="EMBL" id="RDX72491.1"/>
    </source>
</evidence>
<protein>
    <submittedName>
        <fullName evidence="2">Uncharacterized protein</fullName>
    </submittedName>
</protein>
<feature type="non-terminal residue" evidence="2">
    <location>
        <position position="1"/>
    </location>
</feature>
<keyword evidence="3" id="KW-1185">Reference proteome</keyword>
<name>A0A371F2G4_MUCPR</name>
<accession>A0A371F2G4</accession>
<reference evidence="2" key="1">
    <citation type="submission" date="2018-05" db="EMBL/GenBank/DDBJ databases">
        <title>Draft genome of Mucuna pruriens seed.</title>
        <authorList>
            <person name="Nnadi N.E."/>
            <person name="Vos R."/>
            <person name="Hasami M.H."/>
            <person name="Devisetty U.K."/>
            <person name="Aguiy J.C."/>
        </authorList>
    </citation>
    <scope>NUCLEOTIDE SEQUENCE [LARGE SCALE GENOMIC DNA]</scope>
    <source>
        <strain evidence="2">JCA_2017</strain>
    </source>
</reference>
<dbReference type="EMBL" id="QJKJ01010890">
    <property type="protein sequence ID" value="RDX72491.1"/>
    <property type="molecule type" value="Genomic_DNA"/>
</dbReference>
<evidence type="ECO:0000256" key="1">
    <source>
        <dbReference type="SAM" id="MobiDB-lite"/>
    </source>
</evidence>
<organism evidence="2 3">
    <name type="scientific">Mucuna pruriens</name>
    <name type="common">Velvet bean</name>
    <name type="synonym">Dolichos pruriens</name>
    <dbReference type="NCBI Taxonomy" id="157652"/>
    <lineage>
        <taxon>Eukaryota</taxon>
        <taxon>Viridiplantae</taxon>
        <taxon>Streptophyta</taxon>
        <taxon>Embryophyta</taxon>
        <taxon>Tracheophyta</taxon>
        <taxon>Spermatophyta</taxon>
        <taxon>Magnoliopsida</taxon>
        <taxon>eudicotyledons</taxon>
        <taxon>Gunneridae</taxon>
        <taxon>Pentapetalae</taxon>
        <taxon>rosids</taxon>
        <taxon>fabids</taxon>
        <taxon>Fabales</taxon>
        <taxon>Fabaceae</taxon>
        <taxon>Papilionoideae</taxon>
        <taxon>50 kb inversion clade</taxon>
        <taxon>NPAAA clade</taxon>
        <taxon>indigoferoid/millettioid clade</taxon>
        <taxon>Phaseoleae</taxon>
        <taxon>Mucuna</taxon>
    </lineage>
</organism>
<feature type="region of interest" description="Disordered" evidence="1">
    <location>
        <begin position="25"/>
        <end position="60"/>
    </location>
</feature>
<dbReference type="Proteomes" id="UP000257109">
    <property type="component" value="Unassembled WGS sequence"/>
</dbReference>
<sequence>MQKMVVTYKDSHDIMNVHKDNPLFVSIRHGSSSPNRSGNTLLKSPGRSQIGRGRMDSEST</sequence>
<dbReference type="AlphaFoldDB" id="A0A371F2G4"/>
<evidence type="ECO:0000313" key="3">
    <source>
        <dbReference type="Proteomes" id="UP000257109"/>
    </source>
</evidence>
<comment type="caution">
    <text evidence="2">The sequence shown here is derived from an EMBL/GenBank/DDBJ whole genome shotgun (WGS) entry which is preliminary data.</text>
</comment>
<proteinExistence type="predicted"/>
<feature type="compositionally biased region" description="Polar residues" evidence="1">
    <location>
        <begin position="29"/>
        <end position="42"/>
    </location>
</feature>
<gene>
    <name evidence="2" type="ORF">CR513_48031</name>
</gene>